<dbReference type="PANTHER" id="PTHR21262:SF31">
    <property type="entry name" value="GTP PYROPHOSPHOKINASE"/>
    <property type="match status" value="1"/>
</dbReference>
<dbReference type="Pfam" id="PF02824">
    <property type="entry name" value="TGS"/>
    <property type="match status" value="1"/>
</dbReference>
<dbReference type="InterPro" id="IPR004095">
    <property type="entry name" value="TGS"/>
</dbReference>
<keyword evidence="3" id="KW-0808">Transferase</keyword>
<dbReference type="InterPro" id="IPR012675">
    <property type="entry name" value="Beta-grasp_dom_sf"/>
</dbReference>
<dbReference type="RefSeq" id="WP_093394372.1">
    <property type="nucleotide sequence ID" value="NZ_FOUU01000003.1"/>
</dbReference>
<dbReference type="GO" id="GO:0016301">
    <property type="term" value="F:kinase activity"/>
    <property type="evidence" value="ECO:0007669"/>
    <property type="project" value="UniProtKB-KW"/>
</dbReference>
<reference evidence="3 4" key="1">
    <citation type="submission" date="2016-10" db="EMBL/GenBank/DDBJ databases">
        <authorList>
            <person name="de Groot N.N."/>
        </authorList>
    </citation>
    <scope>NUCLEOTIDE SEQUENCE [LARGE SCALE GENOMIC DNA]</scope>
    <source>
        <strain evidence="3 4">DSM 9990</strain>
    </source>
</reference>
<keyword evidence="3" id="KW-0418">Kinase</keyword>
<dbReference type="Pfam" id="PF13328">
    <property type="entry name" value="HD_4"/>
    <property type="match status" value="1"/>
</dbReference>
<protein>
    <submittedName>
        <fullName evidence="3">GTP pyrophosphokinase</fullName>
    </submittedName>
</protein>
<organism evidence="3 4">
    <name type="scientific">Thermodesulforhabdus norvegica</name>
    <dbReference type="NCBI Taxonomy" id="39841"/>
    <lineage>
        <taxon>Bacteria</taxon>
        <taxon>Pseudomonadati</taxon>
        <taxon>Thermodesulfobacteriota</taxon>
        <taxon>Syntrophobacteria</taxon>
        <taxon>Syntrophobacterales</taxon>
        <taxon>Thermodesulforhabdaceae</taxon>
        <taxon>Thermodesulforhabdus</taxon>
    </lineage>
</organism>
<dbReference type="SMART" id="SM00471">
    <property type="entry name" value="HDc"/>
    <property type="match status" value="1"/>
</dbReference>
<dbReference type="InterPro" id="IPR007685">
    <property type="entry name" value="RelA_SpoT"/>
</dbReference>
<dbReference type="FunFam" id="3.10.20.30:FF:000002">
    <property type="entry name" value="GTP pyrophosphokinase (RelA/SpoT)"/>
    <property type="match status" value="1"/>
</dbReference>
<evidence type="ECO:0000256" key="1">
    <source>
        <dbReference type="ARBA" id="ARBA00007476"/>
    </source>
</evidence>
<dbReference type="GO" id="GO:0005886">
    <property type="term" value="C:plasma membrane"/>
    <property type="evidence" value="ECO:0007669"/>
    <property type="project" value="TreeGrafter"/>
</dbReference>
<dbReference type="Proteomes" id="UP000199611">
    <property type="component" value="Unassembled WGS sequence"/>
</dbReference>
<keyword evidence="4" id="KW-1185">Reference proteome</keyword>
<sequence>MQTNSQEYWQALRTIKAIAQKCGDEGDRIFEAFEYASALHKDQKRKSGEPYITHPVSVAEIIAREFEILDVTLLCAALLHDTVEDVPHVDLSDLRKRFGQAVADFVDGCTKIGLGHDGNSVYMTHSKILKSASRRLGVLIIKLADRLHNLRTLHYLSSAKRQKIATETLDIYAPLAAKLNIYHLKRELYNLSLMYLYPRKSKKILNHINQISNDPKIVEIRSTLEEALRKLGISAQVRSRCKGLGSYYNAQRKTLEVHNAENYVDFTIVVSSEDELLCYEALGIVNRTYPPLPRTIRDFIASPKANGYRSLHARFHHAGQNYLVKIRTPSMDTWAQYGILRRWREDKEFFREEHDDEIAEFLREIAEYQGPSTHRKELLRYTEGEEIAVYTPKGDLYFLPKESTVLDFAYRIHTQLGDHCRGGLIDGKKVSPVYPLYDGATVEILTTTEVLDVDPEYETICKTLRARAGVQKLIQRRRRFYAEKIGREIFQQIITLLGLKAENANFESMELILKKTGSKSETDLYVKLGQDVLGPEEVRRIVSEIISVERGGFLRFQSRQLAVTIGQIDRAVHKFAYCCKPYPGEDNCMALLSERGVTIHKGECTDAVTRHSIPPDRLFRVDWLLDDPWDSPIVFRITVPGVSLGRLLAKWPDTSEYEVIELAQKLDRYGHASALCLARMKSLRDAKNFFDALTRDFNVSIETYFREKSMNGDRP</sequence>
<dbReference type="SUPFAM" id="SSF81271">
    <property type="entry name" value="TGS-like"/>
    <property type="match status" value="1"/>
</dbReference>
<dbReference type="Gene3D" id="3.10.20.30">
    <property type="match status" value="1"/>
</dbReference>
<dbReference type="PROSITE" id="PS51880">
    <property type="entry name" value="TGS"/>
    <property type="match status" value="1"/>
</dbReference>
<dbReference type="SUPFAM" id="SSF81301">
    <property type="entry name" value="Nucleotidyltransferase"/>
    <property type="match status" value="1"/>
</dbReference>
<dbReference type="SUPFAM" id="SSF109604">
    <property type="entry name" value="HD-domain/PDEase-like"/>
    <property type="match status" value="1"/>
</dbReference>
<feature type="domain" description="TGS" evidence="2">
    <location>
        <begin position="385"/>
        <end position="446"/>
    </location>
</feature>
<dbReference type="SMART" id="SM00954">
    <property type="entry name" value="RelA_SpoT"/>
    <property type="match status" value="1"/>
</dbReference>
<dbReference type="Pfam" id="PF04607">
    <property type="entry name" value="RelA_SpoT"/>
    <property type="match status" value="1"/>
</dbReference>
<dbReference type="Gene3D" id="3.30.460.10">
    <property type="entry name" value="Beta Polymerase, domain 2"/>
    <property type="match status" value="1"/>
</dbReference>
<proteinExistence type="inferred from homology"/>
<dbReference type="InterPro" id="IPR043519">
    <property type="entry name" value="NT_sf"/>
</dbReference>
<gene>
    <name evidence="3" type="ORF">SAMN05660836_01286</name>
</gene>
<evidence type="ECO:0000259" key="2">
    <source>
        <dbReference type="PROSITE" id="PS51880"/>
    </source>
</evidence>
<name>A0A1I4T8H8_9BACT</name>
<dbReference type="Gene3D" id="1.10.3210.10">
    <property type="entry name" value="Hypothetical protein af1432"/>
    <property type="match status" value="1"/>
</dbReference>
<dbReference type="InterPro" id="IPR003607">
    <property type="entry name" value="HD/PDEase_dom"/>
</dbReference>
<dbReference type="EMBL" id="FOUU01000003">
    <property type="protein sequence ID" value="SFM72996.1"/>
    <property type="molecule type" value="Genomic_DNA"/>
</dbReference>
<dbReference type="AlphaFoldDB" id="A0A1I4T8H8"/>
<evidence type="ECO:0000313" key="4">
    <source>
        <dbReference type="Proteomes" id="UP000199611"/>
    </source>
</evidence>
<dbReference type="CDD" id="cd05399">
    <property type="entry name" value="NT_Rel-Spo_like"/>
    <property type="match status" value="1"/>
</dbReference>
<dbReference type="PANTHER" id="PTHR21262">
    <property type="entry name" value="GUANOSINE-3',5'-BIS DIPHOSPHATE 3'-PYROPHOSPHOHYDROLASE"/>
    <property type="match status" value="1"/>
</dbReference>
<dbReference type="STRING" id="39841.SAMN05660836_01286"/>
<dbReference type="OrthoDB" id="9805041at2"/>
<dbReference type="InterPro" id="IPR012676">
    <property type="entry name" value="TGS-like"/>
</dbReference>
<dbReference type="GO" id="GO:0015969">
    <property type="term" value="P:guanosine tetraphosphate metabolic process"/>
    <property type="evidence" value="ECO:0007669"/>
    <property type="project" value="InterPro"/>
</dbReference>
<dbReference type="CDD" id="cd00077">
    <property type="entry name" value="HDc"/>
    <property type="match status" value="1"/>
</dbReference>
<evidence type="ECO:0000313" key="3">
    <source>
        <dbReference type="EMBL" id="SFM72996.1"/>
    </source>
</evidence>
<comment type="similarity">
    <text evidence="1">Belongs to the RelA/SpoT family.</text>
</comment>
<accession>A0A1I4T8H8</accession>